<name>A0A2I2GPA5_9EURO</name>
<dbReference type="AlphaFoldDB" id="A0A2I2GPA5"/>
<dbReference type="OrthoDB" id="4436466at2759"/>
<gene>
    <name evidence="1" type="ORF">P170DRAFT_452405</name>
</gene>
<sequence length="225" mass="24947">MPLLRNLLLKGIPAGGVLATTSFFYSTRHIDFVPLSPSDPIFHTNYLKSYNPSDNPTIHDLHTRKVPISQIDPVLLQDKQKLLERYCGGVWAGLGFAIQRILLTCFHRTPATAQQLWLPSELLGSNFEPGTTIVDHFNVLEKSGSAILIRGGDVVSNQGLRPLDALMEVSVEVKSEDEVVEFGFKTLFFQGLGKAEGSLMPGPVVWLHEQYAKAMLESGVRYVLK</sequence>
<dbReference type="Proteomes" id="UP000234275">
    <property type="component" value="Unassembled WGS sequence"/>
</dbReference>
<proteinExistence type="predicted"/>
<dbReference type="VEuPathDB" id="FungiDB:P170DRAFT_452405"/>
<reference evidence="1 2" key="1">
    <citation type="submission" date="2016-12" db="EMBL/GenBank/DDBJ databases">
        <title>The genomes of Aspergillus section Nigri reveals drivers in fungal speciation.</title>
        <authorList>
            <consortium name="DOE Joint Genome Institute"/>
            <person name="Vesth T.C."/>
            <person name="Nybo J."/>
            <person name="Theobald S."/>
            <person name="Brandl J."/>
            <person name="Frisvad J.C."/>
            <person name="Nielsen K.F."/>
            <person name="Lyhne E.K."/>
            <person name="Kogle M.E."/>
            <person name="Kuo A."/>
            <person name="Riley R."/>
            <person name="Clum A."/>
            <person name="Nolan M."/>
            <person name="Lipzen A."/>
            <person name="Salamov A."/>
            <person name="Henrissat B."/>
            <person name="Wiebenga A."/>
            <person name="De Vries R.P."/>
            <person name="Grigoriev I.V."/>
            <person name="Mortensen U.H."/>
            <person name="Andersen M.R."/>
            <person name="Baker S.E."/>
        </authorList>
    </citation>
    <scope>NUCLEOTIDE SEQUENCE [LARGE SCALE GENOMIC DNA]</scope>
    <source>
        <strain evidence="1 2">IBT 23096</strain>
    </source>
</reference>
<evidence type="ECO:0000313" key="1">
    <source>
        <dbReference type="EMBL" id="PLB54705.1"/>
    </source>
</evidence>
<keyword evidence="2" id="KW-1185">Reference proteome</keyword>
<dbReference type="EMBL" id="MSFO01000001">
    <property type="protein sequence ID" value="PLB54705.1"/>
    <property type="molecule type" value="Genomic_DNA"/>
</dbReference>
<comment type="caution">
    <text evidence="1">The sequence shown here is derived from an EMBL/GenBank/DDBJ whole genome shotgun (WGS) entry which is preliminary data.</text>
</comment>
<organism evidence="1 2">
    <name type="scientific">Aspergillus steynii IBT 23096</name>
    <dbReference type="NCBI Taxonomy" id="1392250"/>
    <lineage>
        <taxon>Eukaryota</taxon>
        <taxon>Fungi</taxon>
        <taxon>Dikarya</taxon>
        <taxon>Ascomycota</taxon>
        <taxon>Pezizomycotina</taxon>
        <taxon>Eurotiomycetes</taxon>
        <taxon>Eurotiomycetidae</taxon>
        <taxon>Eurotiales</taxon>
        <taxon>Aspergillaceae</taxon>
        <taxon>Aspergillus</taxon>
        <taxon>Aspergillus subgen. Circumdati</taxon>
    </lineage>
</organism>
<evidence type="ECO:0000313" key="2">
    <source>
        <dbReference type="Proteomes" id="UP000234275"/>
    </source>
</evidence>
<accession>A0A2I2GPA5</accession>
<dbReference type="STRING" id="1392250.A0A2I2GPA5"/>
<dbReference type="RefSeq" id="XP_024710007.1">
    <property type="nucleotide sequence ID" value="XM_024851268.1"/>
</dbReference>
<dbReference type="GeneID" id="36558967"/>
<protein>
    <submittedName>
        <fullName evidence="1">Uncharacterized protein</fullName>
    </submittedName>
</protein>